<dbReference type="OrthoDB" id="6627600at2759"/>
<dbReference type="AlphaFoldDB" id="A0A9P0K8P9"/>
<comment type="caution">
    <text evidence="1">The sequence shown here is derived from an EMBL/GenBank/DDBJ whole genome shotgun (WGS) entry which is preliminary data.</text>
</comment>
<evidence type="ECO:0000313" key="2">
    <source>
        <dbReference type="Proteomes" id="UP001152888"/>
    </source>
</evidence>
<evidence type="ECO:0000313" key="1">
    <source>
        <dbReference type="EMBL" id="CAH1970177.1"/>
    </source>
</evidence>
<reference evidence="1" key="1">
    <citation type="submission" date="2022-03" db="EMBL/GenBank/DDBJ databases">
        <authorList>
            <person name="Sayadi A."/>
        </authorList>
    </citation>
    <scope>NUCLEOTIDE SEQUENCE</scope>
</reference>
<name>A0A9P0K8P9_ACAOB</name>
<sequence>MVWWFHTLMTPSWSLWRNMGEKKLIGLCTDGVPAMIGVQSGLAKKLKEKDYAMVSTHCVIHLQALASKTLPQKLRQTLYSAIRIVNYNKSSALNSRLFTLLARISILITKFFCSTQKYAGCPKATCLDRLYKLKEEALFLESKEKHDFLMFKNYTFQWRLAYLTDIFDSLNEPNLKLQSRNNIIISNYGYIQGSYQSFNFGIKKCLLIMLYVFLGCLKQLKITYWTQIKKLICNAGRRIAPILSRHQ</sequence>
<accession>A0A9P0K8P9</accession>
<organism evidence="1 2">
    <name type="scientific">Acanthoscelides obtectus</name>
    <name type="common">Bean weevil</name>
    <name type="synonym">Bruchus obtectus</name>
    <dbReference type="NCBI Taxonomy" id="200917"/>
    <lineage>
        <taxon>Eukaryota</taxon>
        <taxon>Metazoa</taxon>
        <taxon>Ecdysozoa</taxon>
        <taxon>Arthropoda</taxon>
        <taxon>Hexapoda</taxon>
        <taxon>Insecta</taxon>
        <taxon>Pterygota</taxon>
        <taxon>Neoptera</taxon>
        <taxon>Endopterygota</taxon>
        <taxon>Coleoptera</taxon>
        <taxon>Polyphaga</taxon>
        <taxon>Cucujiformia</taxon>
        <taxon>Chrysomeloidea</taxon>
        <taxon>Chrysomelidae</taxon>
        <taxon>Bruchinae</taxon>
        <taxon>Bruchini</taxon>
        <taxon>Acanthoscelides</taxon>
    </lineage>
</organism>
<keyword evidence="2" id="KW-1185">Reference proteome</keyword>
<dbReference type="PANTHER" id="PTHR45913:SF19">
    <property type="entry name" value="LOW QUALITY PROTEIN: ZINC FINGER BED DOMAIN-CONTAINING PROTEIN 5-LIKE"/>
    <property type="match status" value="1"/>
</dbReference>
<dbReference type="EMBL" id="CAKOFQ010006771">
    <property type="protein sequence ID" value="CAH1970177.1"/>
    <property type="molecule type" value="Genomic_DNA"/>
</dbReference>
<gene>
    <name evidence="1" type="ORF">ACAOBT_LOCUS8790</name>
</gene>
<dbReference type="PANTHER" id="PTHR45913">
    <property type="entry name" value="EPM2A-INTERACTING PROTEIN 1"/>
    <property type="match status" value="1"/>
</dbReference>
<proteinExistence type="predicted"/>
<dbReference type="Proteomes" id="UP001152888">
    <property type="component" value="Unassembled WGS sequence"/>
</dbReference>
<protein>
    <submittedName>
        <fullName evidence="1">Uncharacterized protein</fullName>
    </submittedName>
</protein>